<dbReference type="OrthoDB" id="10396068at2759"/>
<evidence type="ECO:0000313" key="2">
    <source>
        <dbReference type="Proteomes" id="UP000444721"/>
    </source>
</evidence>
<dbReference type="GeneID" id="68118166"/>
<name>A0A6A5BXY6_NAEFO</name>
<evidence type="ECO:0000313" key="1">
    <source>
        <dbReference type="EMBL" id="KAF0982973.1"/>
    </source>
</evidence>
<sequence>MHKCSRCGAQVKTIRYDANPKHCLFMCVNENCTFPFDLDNFEDYLCEDDISHQQEKSSVECVDDDGGVPNDVIVHKDDNDYYMDDSSSSTMNKREIIELSPFQNQSSQQHSDNIVDLFKEYF</sequence>
<dbReference type="EMBL" id="VFQX01000007">
    <property type="protein sequence ID" value="KAF0982973.1"/>
    <property type="molecule type" value="Genomic_DNA"/>
</dbReference>
<protein>
    <submittedName>
        <fullName evidence="1">Uncharacterized protein</fullName>
    </submittedName>
</protein>
<reference evidence="1 2" key="1">
    <citation type="journal article" date="2019" name="Sci. Rep.">
        <title>Nanopore sequencing improves the draft genome of the human pathogenic amoeba Naegleria fowleri.</title>
        <authorList>
            <person name="Liechti N."/>
            <person name="Schurch N."/>
            <person name="Bruggmann R."/>
            <person name="Wittwer M."/>
        </authorList>
    </citation>
    <scope>NUCLEOTIDE SEQUENCE [LARGE SCALE GENOMIC DNA]</scope>
    <source>
        <strain evidence="1 2">ATCC 30894</strain>
    </source>
</reference>
<organism evidence="1 2">
    <name type="scientific">Naegleria fowleri</name>
    <name type="common">Brain eating amoeba</name>
    <dbReference type="NCBI Taxonomy" id="5763"/>
    <lineage>
        <taxon>Eukaryota</taxon>
        <taxon>Discoba</taxon>
        <taxon>Heterolobosea</taxon>
        <taxon>Tetramitia</taxon>
        <taxon>Eutetramitia</taxon>
        <taxon>Vahlkampfiidae</taxon>
        <taxon>Naegleria</taxon>
    </lineage>
</organism>
<dbReference type="Proteomes" id="UP000444721">
    <property type="component" value="Unassembled WGS sequence"/>
</dbReference>
<comment type="caution">
    <text evidence="1">The sequence shown here is derived from an EMBL/GenBank/DDBJ whole genome shotgun (WGS) entry which is preliminary data.</text>
</comment>
<dbReference type="RefSeq" id="XP_044567686.1">
    <property type="nucleotide sequence ID" value="XM_044701306.1"/>
</dbReference>
<keyword evidence="2" id="KW-1185">Reference proteome</keyword>
<dbReference type="AlphaFoldDB" id="A0A6A5BXY6"/>
<dbReference type="VEuPathDB" id="AmoebaDB:NF0090410"/>
<accession>A0A6A5BXY6</accession>
<proteinExistence type="predicted"/>
<gene>
    <name evidence="1" type="ORF">FDP41_010951</name>
</gene>
<dbReference type="VEuPathDB" id="AmoebaDB:FDP41_010951"/>
<dbReference type="VEuPathDB" id="AmoebaDB:NfTy_015970"/>